<dbReference type="InterPro" id="IPR000157">
    <property type="entry name" value="TIR_dom"/>
</dbReference>
<evidence type="ECO:0000256" key="3">
    <source>
        <dbReference type="ARBA" id="ARBA00022729"/>
    </source>
</evidence>
<keyword evidence="2" id="KW-0812">Transmembrane</keyword>
<evidence type="ECO:0000256" key="1">
    <source>
        <dbReference type="ARBA" id="ARBA00004370"/>
    </source>
</evidence>
<keyword evidence="7" id="KW-0675">Receptor</keyword>
<dbReference type="SMART" id="SM00255">
    <property type="entry name" value="TIR"/>
    <property type="match status" value="1"/>
</dbReference>
<evidence type="ECO:0000256" key="5">
    <source>
        <dbReference type="ARBA" id="ARBA00023136"/>
    </source>
</evidence>
<keyword evidence="4" id="KW-1133">Transmembrane helix</keyword>
<dbReference type="PANTHER" id="PTHR24365">
    <property type="entry name" value="TOLL-LIKE RECEPTOR"/>
    <property type="match status" value="1"/>
</dbReference>
<proteinExistence type="predicted"/>
<name>A0AAD9VD27_ACRCE</name>
<comment type="subcellular location">
    <subcellularLocation>
        <location evidence="1">Membrane</location>
    </subcellularLocation>
</comment>
<evidence type="ECO:0000256" key="4">
    <source>
        <dbReference type="ARBA" id="ARBA00022989"/>
    </source>
</evidence>
<evidence type="ECO:0000256" key="2">
    <source>
        <dbReference type="ARBA" id="ARBA00022692"/>
    </source>
</evidence>
<keyword evidence="3" id="KW-0732">Signal</keyword>
<dbReference type="Pfam" id="PF13676">
    <property type="entry name" value="TIR_2"/>
    <property type="match status" value="1"/>
</dbReference>
<dbReference type="EMBL" id="JARQWQ010000010">
    <property type="protein sequence ID" value="KAK2569480.1"/>
    <property type="molecule type" value="Genomic_DNA"/>
</dbReference>
<dbReference type="InterPro" id="IPR035897">
    <property type="entry name" value="Toll_tir_struct_dom_sf"/>
</dbReference>
<evidence type="ECO:0000313" key="8">
    <source>
        <dbReference type="Proteomes" id="UP001249851"/>
    </source>
</evidence>
<dbReference type="GO" id="GO:0007165">
    <property type="term" value="P:signal transduction"/>
    <property type="evidence" value="ECO:0007669"/>
    <property type="project" value="InterPro"/>
</dbReference>
<dbReference type="Proteomes" id="UP001249851">
    <property type="component" value="Unassembled WGS sequence"/>
</dbReference>
<reference evidence="7" key="2">
    <citation type="journal article" date="2023" name="Science">
        <title>Genomic signatures of disease resistance in endangered staghorn corals.</title>
        <authorList>
            <person name="Vollmer S.V."/>
            <person name="Selwyn J.D."/>
            <person name="Despard B.A."/>
            <person name="Roesel C.L."/>
        </authorList>
    </citation>
    <scope>NUCLEOTIDE SEQUENCE</scope>
    <source>
        <strain evidence="7">K2</strain>
    </source>
</reference>
<gene>
    <name evidence="7" type="ORF">P5673_006417</name>
</gene>
<organism evidence="7 8">
    <name type="scientific">Acropora cervicornis</name>
    <name type="common">Staghorn coral</name>
    <dbReference type="NCBI Taxonomy" id="6130"/>
    <lineage>
        <taxon>Eukaryota</taxon>
        <taxon>Metazoa</taxon>
        <taxon>Cnidaria</taxon>
        <taxon>Anthozoa</taxon>
        <taxon>Hexacorallia</taxon>
        <taxon>Scleractinia</taxon>
        <taxon>Astrocoeniina</taxon>
        <taxon>Acroporidae</taxon>
        <taxon>Acropora</taxon>
    </lineage>
</organism>
<protein>
    <submittedName>
        <fullName evidence="7">Toll-like receptor 2</fullName>
    </submittedName>
</protein>
<dbReference type="SUPFAM" id="SSF52200">
    <property type="entry name" value="Toll/Interleukin receptor TIR domain"/>
    <property type="match status" value="1"/>
</dbReference>
<dbReference type="GO" id="GO:0005886">
    <property type="term" value="C:plasma membrane"/>
    <property type="evidence" value="ECO:0007669"/>
    <property type="project" value="TreeGrafter"/>
</dbReference>
<accession>A0AAD9VD27</accession>
<sequence length="241" mass="27866">MIVKCPYRNVLGYATCPPASPSLEWRPSDINVTFAQYPDSDDWFINVTWTPMNGPSSTTEYTPPTTPEDSLDFKYGAFIVFSSLDTRIMQKVLHFLETELHLKCCVHFKDFAPGKPFVENMAYSVNNSYKVVVLFSNNFLTSPFAEYEMKLAIHRMVERRDNSLVVMKIDDVDRTRLPPELITRSFIDYSSILEWPFWKQRLINFLNDNNNNNNVCNELTDRPRYARLPSTSSLSSQVSTV</sequence>
<feature type="domain" description="TIR" evidence="6">
    <location>
        <begin position="73"/>
        <end position="193"/>
    </location>
</feature>
<reference evidence="7" key="1">
    <citation type="journal article" date="2023" name="G3 (Bethesda)">
        <title>Whole genome assembly and annotation of the endangered Caribbean coral Acropora cervicornis.</title>
        <authorList>
            <person name="Selwyn J.D."/>
            <person name="Vollmer S.V."/>
        </authorList>
    </citation>
    <scope>NUCLEOTIDE SEQUENCE</scope>
    <source>
        <strain evidence="7">K2</strain>
    </source>
</reference>
<dbReference type="AlphaFoldDB" id="A0AAD9VD27"/>
<comment type="caution">
    <text evidence="7">The sequence shown here is derived from an EMBL/GenBank/DDBJ whole genome shotgun (WGS) entry which is preliminary data.</text>
</comment>
<dbReference type="Gene3D" id="3.40.50.10140">
    <property type="entry name" value="Toll/interleukin-1 receptor homology (TIR) domain"/>
    <property type="match status" value="1"/>
</dbReference>
<keyword evidence="5" id="KW-0472">Membrane</keyword>
<evidence type="ECO:0000313" key="7">
    <source>
        <dbReference type="EMBL" id="KAK2569480.1"/>
    </source>
</evidence>
<dbReference type="GO" id="GO:0038023">
    <property type="term" value="F:signaling receptor activity"/>
    <property type="evidence" value="ECO:0007669"/>
    <property type="project" value="TreeGrafter"/>
</dbReference>
<dbReference type="PROSITE" id="PS50104">
    <property type="entry name" value="TIR"/>
    <property type="match status" value="1"/>
</dbReference>
<dbReference type="PANTHER" id="PTHR24365:SF541">
    <property type="entry name" value="PROTEIN TOLL-RELATED"/>
    <property type="match status" value="1"/>
</dbReference>
<evidence type="ECO:0000259" key="6">
    <source>
        <dbReference type="PROSITE" id="PS50104"/>
    </source>
</evidence>
<keyword evidence="8" id="KW-1185">Reference proteome</keyword>